<feature type="transmembrane region" description="Helical" evidence="1">
    <location>
        <begin position="276"/>
        <end position="300"/>
    </location>
</feature>
<dbReference type="PaxDb" id="6239-F31F4.8"/>
<dbReference type="EMBL" id="BX284605">
    <property type="protein sequence ID" value="CCD70345.2"/>
    <property type="molecule type" value="Genomic_DNA"/>
</dbReference>
<dbReference type="InParanoid" id="O17125"/>
<protein>
    <submittedName>
        <fullName evidence="2">Serpentine Receptor, class J</fullName>
    </submittedName>
</protein>
<feature type="transmembrane region" description="Helical" evidence="1">
    <location>
        <begin position="196"/>
        <end position="220"/>
    </location>
</feature>
<dbReference type="SMR" id="O17125"/>
<keyword evidence="3" id="KW-1185">Reference proteome</keyword>
<dbReference type="UCSC" id="F31F4.8">
    <property type="organism name" value="c. elegans"/>
</dbReference>
<accession>O17125</accession>
<dbReference type="AGR" id="WB:WBGene00005594"/>
<dbReference type="SUPFAM" id="SSF81321">
    <property type="entry name" value="Family A G protein-coupled receptor-like"/>
    <property type="match status" value="1"/>
</dbReference>
<evidence type="ECO:0000313" key="3">
    <source>
        <dbReference type="Proteomes" id="UP000001940"/>
    </source>
</evidence>
<keyword evidence="1" id="KW-1133">Transmembrane helix</keyword>
<dbReference type="WormBase" id="F31F4.8">
    <property type="protein sequence ID" value="CE09828"/>
    <property type="gene ID" value="WBGene00005594"/>
    <property type="gene designation" value="srj-6"/>
</dbReference>
<organism evidence="2 3">
    <name type="scientific">Caenorhabditis elegans</name>
    <dbReference type="NCBI Taxonomy" id="6239"/>
    <lineage>
        <taxon>Eukaryota</taxon>
        <taxon>Metazoa</taxon>
        <taxon>Ecdysozoa</taxon>
        <taxon>Nematoda</taxon>
        <taxon>Chromadorea</taxon>
        <taxon>Rhabditida</taxon>
        <taxon>Rhabditina</taxon>
        <taxon>Rhabditomorpha</taxon>
        <taxon>Rhabditoidea</taxon>
        <taxon>Rhabditidae</taxon>
        <taxon>Peloderinae</taxon>
        <taxon>Caenorhabditis</taxon>
    </lineage>
</organism>
<keyword evidence="1" id="KW-0472">Membrane</keyword>
<feature type="transmembrane region" description="Helical" evidence="1">
    <location>
        <begin position="241"/>
        <end position="264"/>
    </location>
</feature>
<dbReference type="FunCoup" id="O17125">
    <property type="interactions" value="11"/>
</dbReference>
<dbReference type="RefSeq" id="NP_503280.4">
    <property type="nucleotide sequence ID" value="NM_070879.4"/>
</dbReference>
<dbReference type="OrthoDB" id="5804116at2759"/>
<feature type="transmembrane region" description="Helical" evidence="1">
    <location>
        <begin position="43"/>
        <end position="68"/>
    </location>
</feature>
<dbReference type="AlphaFoldDB" id="O17125"/>
<dbReference type="GeneID" id="191933"/>
<evidence type="ECO:0000313" key="2">
    <source>
        <dbReference type="EMBL" id="CCD70345.2"/>
    </source>
</evidence>
<dbReference type="InterPro" id="IPR019423">
    <property type="entry name" value="7TM_GPCR_serpentine_rcpt_Srj"/>
</dbReference>
<name>O17125_CAEEL</name>
<dbReference type="CTD" id="191933"/>
<reference evidence="2 3" key="1">
    <citation type="journal article" date="1998" name="Science">
        <title>Genome sequence of the nematode C. elegans: a platform for investigating biology.</title>
        <authorList>
            <consortium name="The C. elegans sequencing consortium"/>
            <person name="Sulson J.E."/>
            <person name="Waterston R."/>
        </authorList>
    </citation>
    <scope>NUCLEOTIDE SEQUENCE [LARGE SCALE GENOMIC DNA]</scope>
    <source>
        <strain evidence="2 3">Bristol N2</strain>
    </source>
</reference>
<proteinExistence type="predicted"/>
<dbReference type="Pfam" id="PF10319">
    <property type="entry name" value="7TM_GPCR_Srj"/>
    <property type="match status" value="1"/>
</dbReference>
<evidence type="ECO:0000313" key="4">
    <source>
        <dbReference type="WormBase" id="F31F4.8"/>
    </source>
</evidence>
<evidence type="ECO:0000256" key="1">
    <source>
        <dbReference type="SAM" id="Phobius"/>
    </source>
</evidence>
<feature type="transmembrane region" description="Helical" evidence="1">
    <location>
        <begin position="12"/>
        <end position="31"/>
    </location>
</feature>
<feature type="transmembrane region" description="Helical" evidence="1">
    <location>
        <begin position="88"/>
        <end position="113"/>
    </location>
</feature>
<dbReference type="PANTHER" id="PTHR45907:SF18">
    <property type="entry name" value="SERPENTINE RECEPTOR, CLASS J"/>
    <property type="match status" value="1"/>
</dbReference>
<dbReference type="Proteomes" id="UP000001940">
    <property type="component" value="Chromosome V"/>
</dbReference>
<sequence length="331" mass="38082">MIYLNWYHKYLPIIFGVLSYIVNPLFIYLVLTKSSKHMGKYRFLLIGFAVFDIFYSIAEMLTPIAVINTGYGFATFITDGFFTENANYAISSRCTFIAISYALLIIHFVYRYFILFHPHLVDKMLQPLGVFAMIALTAAHGASWTWLCDWCLAPNEEIRDIVRPAFKEVHHVNSDNISLLTGQYRNASNFVVYKSWFGILSLTLFSCYCMSVYLVLGYKIMKKMNQNTNMSTISATLNRQLFKALVAQTCIPMFASFLPTVIAWYAPMFLINVTWWNNYICNVALSAFPLIDPVVVIYFIPNYKNTLLVWFRLKKPTVTATSTSMFSIPTL</sequence>
<dbReference type="eggNOG" id="ENOG502SZQJ">
    <property type="taxonomic scope" value="Eukaryota"/>
</dbReference>
<keyword evidence="1" id="KW-0812">Transmembrane</keyword>
<feature type="transmembrane region" description="Helical" evidence="1">
    <location>
        <begin position="125"/>
        <end position="147"/>
    </location>
</feature>
<dbReference type="HOGENOM" id="CLU_036335_0_0_1"/>
<dbReference type="KEGG" id="cel:CELE_F31F4.8"/>
<dbReference type="PANTHER" id="PTHR45907">
    <property type="entry name" value="SERPENTINE RECEPTOR, CLASS J"/>
    <property type="match status" value="1"/>
</dbReference>
<gene>
    <name evidence="2 4" type="primary">srj-6</name>
    <name evidence="2" type="ORF">CELE_F31F4.8</name>
    <name evidence="4" type="ORF">F31F4.8</name>
</gene>
<keyword evidence="2" id="KW-0675">Receptor</keyword>